<feature type="signal peptide" evidence="5">
    <location>
        <begin position="1"/>
        <end position="20"/>
    </location>
</feature>
<dbReference type="GO" id="GO:0005576">
    <property type="term" value="C:extracellular region"/>
    <property type="evidence" value="ECO:0007669"/>
    <property type="project" value="UniProtKB-ARBA"/>
</dbReference>
<keyword evidence="2" id="KW-1015">Disulfide bond</keyword>
<accession>A0A6I9SCW6</accession>
<keyword evidence="1 5" id="KW-0732">Signal</keyword>
<sequence length="181" mass="20200">MKLLIFLYLSLLLSLHHATSFEDQQCSDPADIEDVCRTVTASMAASDYDFCVNTLKSEMESNSTDLHGLATLATRLAISHAMSIEGEIEELMDLESDPEIKENYNACLDAYNDAIDQLQDALDNLNSKLYFEGMSLLKSTLEGVERCKEAFKDAKTLPMMMEDNAHQRLANIAYLISASIE</sequence>
<dbReference type="GO" id="GO:0004857">
    <property type="term" value="F:enzyme inhibitor activity"/>
    <property type="evidence" value="ECO:0007669"/>
    <property type="project" value="InterPro"/>
</dbReference>
<proteinExistence type="inferred from homology"/>
<dbReference type="CDD" id="cd15795">
    <property type="entry name" value="PMEI-Pla_a_1_like"/>
    <property type="match status" value="1"/>
</dbReference>
<evidence type="ECO:0000313" key="7">
    <source>
        <dbReference type="Proteomes" id="UP000504607"/>
    </source>
</evidence>
<evidence type="ECO:0000256" key="1">
    <source>
        <dbReference type="ARBA" id="ARBA00022729"/>
    </source>
</evidence>
<evidence type="ECO:0000256" key="2">
    <source>
        <dbReference type="ARBA" id="ARBA00023157"/>
    </source>
</evidence>
<evidence type="ECO:0000256" key="3">
    <source>
        <dbReference type="ARBA" id="ARBA00038471"/>
    </source>
</evidence>
<dbReference type="FunFam" id="1.20.140.40:FF:000002">
    <property type="entry name" value="Putative invertase inhibitor"/>
    <property type="match status" value="1"/>
</dbReference>
<feature type="coiled-coil region" evidence="4">
    <location>
        <begin position="101"/>
        <end position="128"/>
    </location>
</feature>
<dbReference type="InterPro" id="IPR034088">
    <property type="entry name" value="Pla_a_1-like"/>
</dbReference>
<dbReference type="Proteomes" id="UP000504607">
    <property type="component" value="Chromosome 16"/>
</dbReference>
<dbReference type="PANTHER" id="PTHR35357">
    <property type="entry name" value="OS02G0537100 PROTEIN"/>
    <property type="match status" value="1"/>
</dbReference>
<keyword evidence="4" id="KW-0175">Coiled coil</keyword>
<name>A0A6I9SCW6_ELAGV</name>
<dbReference type="GeneID" id="105059556"/>
<evidence type="ECO:0000313" key="8">
    <source>
        <dbReference type="RefSeq" id="XP_010941186.1"/>
    </source>
</evidence>
<dbReference type="SMART" id="SM00856">
    <property type="entry name" value="PMEI"/>
    <property type="match status" value="1"/>
</dbReference>
<dbReference type="Gene3D" id="1.20.140.40">
    <property type="entry name" value="Invertase/pectin methylesterase inhibitor family protein"/>
    <property type="match status" value="1"/>
</dbReference>
<dbReference type="NCBIfam" id="TIGR01614">
    <property type="entry name" value="PME_inhib"/>
    <property type="match status" value="1"/>
</dbReference>
<protein>
    <submittedName>
        <fullName evidence="8">Pectinesterase inhibitor 12-like</fullName>
    </submittedName>
</protein>
<reference evidence="8" key="1">
    <citation type="submission" date="2025-08" db="UniProtKB">
        <authorList>
            <consortium name="RefSeq"/>
        </authorList>
    </citation>
    <scope>IDENTIFICATION</scope>
</reference>
<dbReference type="InterPro" id="IPR006501">
    <property type="entry name" value="Pectinesterase_inhib_dom"/>
</dbReference>
<dbReference type="RefSeq" id="XP_010941186.1">
    <property type="nucleotide sequence ID" value="XM_010942884.3"/>
</dbReference>
<keyword evidence="7" id="KW-1185">Reference proteome</keyword>
<feature type="domain" description="Pectinesterase inhibitor" evidence="6">
    <location>
        <begin position="27"/>
        <end position="176"/>
    </location>
</feature>
<evidence type="ECO:0000256" key="5">
    <source>
        <dbReference type="SAM" id="SignalP"/>
    </source>
</evidence>
<evidence type="ECO:0000259" key="6">
    <source>
        <dbReference type="SMART" id="SM00856"/>
    </source>
</evidence>
<dbReference type="PANTHER" id="PTHR35357:SF25">
    <property type="entry name" value="OS02G0103300 PROTEIN"/>
    <property type="match status" value="1"/>
</dbReference>
<dbReference type="OrthoDB" id="1915198at2759"/>
<comment type="similarity">
    <text evidence="3">Belongs to the PMEI family.</text>
</comment>
<organism evidence="7 8">
    <name type="scientific">Elaeis guineensis var. tenera</name>
    <name type="common">Oil palm</name>
    <dbReference type="NCBI Taxonomy" id="51953"/>
    <lineage>
        <taxon>Eukaryota</taxon>
        <taxon>Viridiplantae</taxon>
        <taxon>Streptophyta</taxon>
        <taxon>Embryophyta</taxon>
        <taxon>Tracheophyta</taxon>
        <taxon>Spermatophyta</taxon>
        <taxon>Magnoliopsida</taxon>
        <taxon>Liliopsida</taxon>
        <taxon>Arecaceae</taxon>
        <taxon>Arecoideae</taxon>
        <taxon>Cocoseae</taxon>
        <taxon>Elaeidinae</taxon>
        <taxon>Elaeis</taxon>
    </lineage>
</organism>
<dbReference type="SUPFAM" id="SSF101148">
    <property type="entry name" value="Plant invertase/pectin methylesterase inhibitor"/>
    <property type="match status" value="1"/>
</dbReference>
<gene>
    <name evidence="8" type="primary">LOC105059556</name>
</gene>
<dbReference type="InParanoid" id="A0A6I9SCW6"/>
<feature type="chain" id="PRO_5026703308" evidence="5">
    <location>
        <begin position="21"/>
        <end position="181"/>
    </location>
</feature>
<dbReference type="AlphaFoldDB" id="A0A6I9SCW6"/>
<dbReference type="InterPro" id="IPR035513">
    <property type="entry name" value="Invertase/methylesterase_inhib"/>
</dbReference>
<dbReference type="KEGG" id="egu:105059556"/>
<evidence type="ECO:0000256" key="4">
    <source>
        <dbReference type="SAM" id="Coils"/>
    </source>
</evidence>
<dbReference type="Pfam" id="PF04043">
    <property type="entry name" value="PMEI"/>
    <property type="match status" value="1"/>
</dbReference>